<organism evidence="6 7">
    <name type="scientific">Alsobacter soli</name>
    <dbReference type="NCBI Taxonomy" id="2109933"/>
    <lineage>
        <taxon>Bacteria</taxon>
        <taxon>Pseudomonadati</taxon>
        <taxon>Pseudomonadota</taxon>
        <taxon>Alphaproteobacteria</taxon>
        <taxon>Hyphomicrobiales</taxon>
        <taxon>Alsobacteraceae</taxon>
        <taxon>Alsobacter</taxon>
    </lineage>
</organism>
<dbReference type="InterPro" id="IPR002173">
    <property type="entry name" value="Carboh/pur_kinase_PfkB_CS"/>
</dbReference>
<reference evidence="7" key="1">
    <citation type="submission" date="2018-03" db="EMBL/GenBank/DDBJ databases">
        <authorList>
            <person name="Sun L."/>
            <person name="Liu H."/>
            <person name="Chen W."/>
            <person name="Huang K."/>
            <person name="Liu W."/>
            <person name="Gao X."/>
        </authorList>
    </citation>
    <scope>NUCLEOTIDE SEQUENCE [LARGE SCALE GENOMIC DNA]</scope>
    <source>
        <strain evidence="7">SH9</strain>
    </source>
</reference>
<dbReference type="EMBL" id="PVZS01000013">
    <property type="protein sequence ID" value="PSC04498.1"/>
    <property type="molecule type" value="Genomic_DNA"/>
</dbReference>
<dbReference type="SUPFAM" id="SSF53613">
    <property type="entry name" value="Ribokinase-like"/>
    <property type="match status" value="1"/>
</dbReference>
<dbReference type="AlphaFoldDB" id="A0A2T1HSB1"/>
<comment type="similarity">
    <text evidence="1 4">Belongs to the carbohydrate kinase PfkB family.</text>
</comment>
<evidence type="ECO:0000313" key="6">
    <source>
        <dbReference type="EMBL" id="PSC04498.1"/>
    </source>
</evidence>
<evidence type="ECO:0000313" key="7">
    <source>
        <dbReference type="Proteomes" id="UP000239772"/>
    </source>
</evidence>
<dbReference type="Gene3D" id="3.40.1190.20">
    <property type="match status" value="1"/>
</dbReference>
<gene>
    <name evidence="6" type="ORF">SLNSH_13455</name>
</gene>
<dbReference type="PANTHER" id="PTHR42774:SF3">
    <property type="entry name" value="KETOHEXOKINASE"/>
    <property type="match status" value="1"/>
</dbReference>
<dbReference type="Pfam" id="PF00294">
    <property type="entry name" value="PfkB"/>
    <property type="match status" value="1"/>
</dbReference>
<feature type="domain" description="Carbohydrate kinase PfkB" evidence="5">
    <location>
        <begin position="12"/>
        <end position="293"/>
    </location>
</feature>
<evidence type="ECO:0000256" key="2">
    <source>
        <dbReference type="ARBA" id="ARBA00022679"/>
    </source>
</evidence>
<protein>
    <submittedName>
        <fullName evidence="6">Sugar kinase</fullName>
    </submittedName>
</protein>
<keyword evidence="2 4" id="KW-0808">Transferase</keyword>
<evidence type="ECO:0000259" key="5">
    <source>
        <dbReference type="Pfam" id="PF00294"/>
    </source>
</evidence>
<evidence type="ECO:0000256" key="3">
    <source>
        <dbReference type="ARBA" id="ARBA00022777"/>
    </source>
</evidence>
<evidence type="ECO:0000256" key="4">
    <source>
        <dbReference type="RuleBase" id="RU003704"/>
    </source>
</evidence>
<name>A0A2T1HSB1_9HYPH</name>
<dbReference type="PANTHER" id="PTHR42774">
    <property type="entry name" value="PHOSPHOTRANSFERASE SYSTEM TRANSPORT PROTEIN"/>
    <property type="match status" value="1"/>
</dbReference>
<dbReference type="OrthoDB" id="9795789at2"/>
<dbReference type="GO" id="GO:0016301">
    <property type="term" value="F:kinase activity"/>
    <property type="evidence" value="ECO:0007669"/>
    <property type="project" value="UniProtKB-KW"/>
</dbReference>
<dbReference type="InterPro" id="IPR029056">
    <property type="entry name" value="Ribokinase-like"/>
</dbReference>
<accession>A0A2T1HSB1</accession>
<dbReference type="InterPro" id="IPR002139">
    <property type="entry name" value="Ribo/fructo_kinase"/>
</dbReference>
<evidence type="ECO:0000256" key="1">
    <source>
        <dbReference type="ARBA" id="ARBA00010688"/>
    </source>
</evidence>
<keyword evidence="3 4" id="KW-0418">Kinase</keyword>
<dbReference type="InterPro" id="IPR011611">
    <property type="entry name" value="PfkB_dom"/>
</dbReference>
<dbReference type="Proteomes" id="UP000239772">
    <property type="component" value="Unassembled WGS sequence"/>
</dbReference>
<dbReference type="PROSITE" id="PS00584">
    <property type="entry name" value="PFKB_KINASES_2"/>
    <property type="match status" value="1"/>
</dbReference>
<dbReference type="InterPro" id="IPR052562">
    <property type="entry name" value="Ketohexokinase-related"/>
</dbReference>
<sequence>MQERTGAPRRGVLCVGIATLDHVFAVDAMPRTAEKHRAHDLATVGGGIAANAAVAVARLGGRSVLATRLGDDPTGDAIIAALERDGVDCSLAFRGAGLRSPLSAVIVDAAGERLVLSYSDPRMPAALDVIPSKLPIGMQAVMADTRWEEGALAAFAAARASGGHGVLDADRAPKAKRLLNAATHVAFAAQALREMTGRHDLQTGLAELARSASNWLAVTDGPRGVYFSENGAIVHEPAIPVRAVDTLGAGDVFHGALALALAEGMPERRAVRFAAAAAALKCTRFGGREGAPSRPEVEAMLATAP</sequence>
<comment type="caution">
    <text evidence="6">The sequence shown here is derived from an EMBL/GenBank/DDBJ whole genome shotgun (WGS) entry which is preliminary data.</text>
</comment>
<proteinExistence type="inferred from homology"/>
<dbReference type="PRINTS" id="PR00990">
    <property type="entry name" value="RIBOKINASE"/>
</dbReference>
<keyword evidence="7" id="KW-1185">Reference proteome</keyword>